<comment type="caution">
    <text evidence="1">The sequence shown here is derived from an EMBL/GenBank/DDBJ whole genome shotgun (WGS) entry which is preliminary data.</text>
</comment>
<dbReference type="Proteomes" id="UP000487649">
    <property type="component" value="Unassembled WGS sequence"/>
</dbReference>
<protein>
    <submittedName>
        <fullName evidence="1">Uncharacterized protein</fullName>
    </submittedName>
</protein>
<sequence>MRKYRLSLLLIICFMMMGCSQQPVEQEVIEETVDNENQLEVLAEFIPELKLETLNLQNLEPYEVRYTPYESDCGIYTGVNNIDLRIEEYYNENTRTYSYVLTVEEKELEEDSEFVPYKIIKIQVGTLPDEEKGIYTLSTTSPLYINLEYREAFEMNFYGQNYFLFSSSNRLFDEEFRVELLMVNQEPLDDYEPYSQTFRLINTSSRGNNSYTILTD</sequence>
<accession>A0A173TIR1</accession>
<reference evidence="1 2" key="1">
    <citation type="journal article" date="2019" name="Nat. Med.">
        <title>A library of human gut bacterial isolates paired with longitudinal multiomics data enables mechanistic microbiome research.</title>
        <authorList>
            <person name="Poyet M."/>
            <person name="Groussin M."/>
            <person name="Gibbons S.M."/>
            <person name="Avila-Pacheco J."/>
            <person name="Jiang X."/>
            <person name="Kearney S.M."/>
            <person name="Perrotta A.R."/>
            <person name="Berdy B."/>
            <person name="Zhao S."/>
            <person name="Lieberman T.D."/>
            <person name="Swanson P.K."/>
            <person name="Smith M."/>
            <person name="Roesemann S."/>
            <person name="Alexander J.E."/>
            <person name="Rich S.A."/>
            <person name="Livny J."/>
            <person name="Vlamakis H."/>
            <person name="Clish C."/>
            <person name="Bullock K."/>
            <person name="Deik A."/>
            <person name="Scott J."/>
            <person name="Pierce K.A."/>
            <person name="Xavier R.J."/>
            <person name="Alm E.J."/>
        </authorList>
    </citation>
    <scope>NUCLEOTIDE SEQUENCE [LARGE SCALE GENOMIC DNA]</scope>
    <source>
        <strain evidence="1 2">BIOML-A198</strain>
    </source>
</reference>
<dbReference type="AlphaFoldDB" id="A0A173TIR1"/>
<dbReference type="GeneID" id="60057976"/>
<dbReference type="EMBL" id="WMQE01000011">
    <property type="protein sequence ID" value="MTK21028.1"/>
    <property type="molecule type" value="Genomic_DNA"/>
</dbReference>
<evidence type="ECO:0000313" key="2">
    <source>
        <dbReference type="Proteomes" id="UP000487649"/>
    </source>
</evidence>
<gene>
    <name evidence="1" type="ORF">GMA92_06310</name>
</gene>
<proteinExistence type="predicted"/>
<evidence type="ECO:0000313" key="1">
    <source>
        <dbReference type="EMBL" id="MTK21028.1"/>
    </source>
</evidence>
<organism evidence="1 2">
    <name type="scientific">Turicibacter sanguinis</name>
    <dbReference type="NCBI Taxonomy" id="154288"/>
    <lineage>
        <taxon>Bacteria</taxon>
        <taxon>Bacillati</taxon>
        <taxon>Bacillota</taxon>
        <taxon>Erysipelotrichia</taxon>
        <taxon>Erysipelotrichales</taxon>
        <taxon>Turicibacteraceae</taxon>
        <taxon>Turicibacter</taxon>
    </lineage>
</organism>
<name>A0A173TIR1_9FIRM</name>
<dbReference type="PROSITE" id="PS51257">
    <property type="entry name" value="PROKAR_LIPOPROTEIN"/>
    <property type="match status" value="1"/>
</dbReference>
<dbReference type="RefSeq" id="WP_006785320.1">
    <property type="nucleotide sequence ID" value="NZ_CAJJOK010000007.1"/>
</dbReference>